<evidence type="ECO:0000256" key="3">
    <source>
        <dbReference type="SAM" id="MobiDB-lite"/>
    </source>
</evidence>
<dbReference type="Pfam" id="PF02735">
    <property type="entry name" value="Ku"/>
    <property type="match status" value="1"/>
</dbReference>
<evidence type="ECO:0000256" key="2">
    <source>
        <dbReference type="HAMAP-Rule" id="MF_01875"/>
    </source>
</evidence>
<dbReference type="GO" id="GO:0006303">
    <property type="term" value="P:double-strand break repair via nonhomologous end joining"/>
    <property type="evidence" value="ECO:0007669"/>
    <property type="project" value="UniProtKB-UniRule"/>
</dbReference>
<sequence>MECGLRRSPGTRTTDDIRVNFEESAVAARAVWKGQIRLSLVSIPVEIYSATKSGASVSFRQIHRESGKRIHYDKVVEGIGPIDKDEIVKGYEIGEGEYVLLTDEEIDDVKLETKKTLELVQFVETTSIPPLYFDKPYYVVPQDDLAEDAFRVVRDALRKAHKTGLGQLTMRGKEYLVALRPCGRGLLMETLRYEDEVRQTDAIFDDISEEESGDELLEVAEALIEKKTAPFDASAFKNHYVAALKELIAKKRKSGGKAKVTIDEDEDHRPKTSGDNVVDLMSTLKKSLEKDGGGKAKSGAKSSSKSSSSKGGTRKTSGSKQKKSA</sequence>
<comment type="similarity">
    <text evidence="2">Belongs to the prokaryotic Ku family.</text>
</comment>
<evidence type="ECO:0000313" key="6">
    <source>
        <dbReference type="Proteomes" id="UP000004310"/>
    </source>
</evidence>
<dbReference type="GO" id="GO:0003690">
    <property type="term" value="F:double-stranded DNA binding"/>
    <property type="evidence" value="ECO:0007669"/>
    <property type="project" value="UniProtKB-UniRule"/>
</dbReference>
<dbReference type="PANTHER" id="PTHR41251:SF1">
    <property type="entry name" value="NON-HOMOLOGOUS END JOINING PROTEIN KU"/>
    <property type="match status" value="1"/>
</dbReference>
<keyword evidence="1 2" id="KW-0238">DNA-binding</keyword>
<dbReference type="InterPro" id="IPR016194">
    <property type="entry name" value="SPOC-like_C_dom_sf"/>
</dbReference>
<dbReference type="HOGENOM" id="CLU_048975_0_0_5"/>
<gene>
    <name evidence="2" type="primary">ku</name>
    <name evidence="5" type="ORF">FP2506_04561</name>
</gene>
<comment type="function">
    <text evidence="2">With LigD forms a non-homologous end joining (NHEJ) DNA repair enzyme, which repairs dsDNA breaks with reduced fidelity. Binds linear dsDNA with 5'- and 3'- overhangs but not closed circular dsDNA nor ssDNA. Recruits and stimulates the ligase activity of LigD.</text>
</comment>
<dbReference type="EMBL" id="AATP01000007">
    <property type="protein sequence ID" value="EAU40471.1"/>
    <property type="molecule type" value="Genomic_DNA"/>
</dbReference>
<protein>
    <recommendedName>
        <fullName evidence="2">Non-homologous end joining protein Ku</fullName>
    </recommendedName>
</protein>
<keyword evidence="2" id="KW-0233">DNA recombination</keyword>
<dbReference type="PANTHER" id="PTHR41251">
    <property type="entry name" value="NON-HOMOLOGOUS END JOINING PROTEIN KU"/>
    <property type="match status" value="1"/>
</dbReference>
<dbReference type="NCBIfam" id="TIGR02772">
    <property type="entry name" value="Ku_bact"/>
    <property type="match status" value="1"/>
</dbReference>
<accession>Q0FZX0</accession>
<feature type="compositionally biased region" description="Low complexity" evidence="3">
    <location>
        <begin position="297"/>
        <end position="319"/>
    </location>
</feature>
<proteinExistence type="inferred from homology"/>
<dbReference type="InterPro" id="IPR009187">
    <property type="entry name" value="Prok_Ku"/>
</dbReference>
<keyword evidence="6" id="KW-1185">Reference proteome</keyword>
<keyword evidence="2" id="KW-0227">DNA damage</keyword>
<reference evidence="5 6" key="1">
    <citation type="journal article" date="2010" name="J. Bacteriol.">
        <title>Genome sequence of Fulvimarina pelagi HTCC2506T, a Mn(II)-oxidizing alphaproteobacterium possessing an aerobic anoxygenic photosynthetic gene cluster and Xanthorhodopsin.</title>
        <authorList>
            <person name="Kang I."/>
            <person name="Oh H.M."/>
            <person name="Lim S.I."/>
            <person name="Ferriera S."/>
            <person name="Giovannoni S.J."/>
            <person name="Cho J.C."/>
        </authorList>
    </citation>
    <scope>NUCLEOTIDE SEQUENCE [LARGE SCALE GENOMIC DNA]</scope>
    <source>
        <strain evidence="5 6">HTCC2506</strain>
    </source>
</reference>
<feature type="region of interest" description="Disordered" evidence="3">
    <location>
        <begin position="255"/>
        <end position="325"/>
    </location>
</feature>
<organism evidence="5 6">
    <name type="scientific">Fulvimarina pelagi HTCC2506</name>
    <dbReference type="NCBI Taxonomy" id="314231"/>
    <lineage>
        <taxon>Bacteria</taxon>
        <taxon>Pseudomonadati</taxon>
        <taxon>Pseudomonadota</taxon>
        <taxon>Alphaproteobacteria</taxon>
        <taxon>Hyphomicrobiales</taxon>
        <taxon>Aurantimonadaceae</taxon>
        <taxon>Fulvimarina</taxon>
    </lineage>
</organism>
<evidence type="ECO:0000259" key="4">
    <source>
        <dbReference type="SMART" id="SM00559"/>
    </source>
</evidence>
<dbReference type="SUPFAM" id="SSF100939">
    <property type="entry name" value="SPOC domain-like"/>
    <property type="match status" value="1"/>
</dbReference>
<dbReference type="AlphaFoldDB" id="Q0FZX0"/>
<comment type="subunit">
    <text evidence="2">Homodimer. Interacts with LigD.</text>
</comment>
<dbReference type="GO" id="GO:0006310">
    <property type="term" value="P:DNA recombination"/>
    <property type="evidence" value="ECO:0007669"/>
    <property type="project" value="UniProtKB-KW"/>
</dbReference>
<dbReference type="Gene3D" id="2.40.290.10">
    <property type="match status" value="1"/>
</dbReference>
<name>Q0FZX0_9HYPH</name>
<dbReference type="CDD" id="cd00789">
    <property type="entry name" value="KU_like"/>
    <property type="match status" value="1"/>
</dbReference>
<dbReference type="eggNOG" id="COG1273">
    <property type="taxonomic scope" value="Bacteria"/>
</dbReference>
<evidence type="ECO:0000313" key="5">
    <source>
        <dbReference type="EMBL" id="EAU40471.1"/>
    </source>
</evidence>
<comment type="caution">
    <text evidence="5">The sequence shown here is derived from an EMBL/GenBank/DDBJ whole genome shotgun (WGS) entry which is preliminary data.</text>
</comment>
<dbReference type="Proteomes" id="UP000004310">
    <property type="component" value="Unassembled WGS sequence"/>
</dbReference>
<dbReference type="STRING" id="217511.GCA_001463845_01473"/>
<evidence type="ECO:0000256" key="1">
    <source>
        <dbReference type="ARBA" id="ARBA00023125"/>
    </source>
</evidence>
<dbReference type="PIRSF" id="PIRSF006493">
    <property type="entry name" value="Prok_Ku"/>
    <property type="match status" value="1"/>
</dbReference>
<dbReference type="SMART" id="SM00559">
    <property type="entry name" value="Ku78"/>
    <property type="match status" value="1"/>
</dbReference>
<keyword evidence="2" id="KW-0234">DNA repair</keyword>
<dbReference type="InterPro" id="IPR006164">
    <property type="entry name" value="DNA_bd_Ku70/Ku80"/>
</dbReference>
<feature type="domain" description="Ku" evidence="4">
    <location>
        <begin position="79"/>
        <end position="208"/>
    </location>
</feature>
<dbReference type="HAMAP" id="MF_01875">
    <property type="entry name" value="Prokaryotic_Ku"/>
    <property type="match status" value="1"/>
</dbReference>